<dbReference type="CDD" id="cd01158">
    <property type="entry name" value="SCAD_SBCAD"/>
    <property type="match status" value="1"/>
</dbReference>
<evidence type="ECO:0000256" key="8">
    <source>
        <dbReference type="RuleBase" id="RU362125"/>
    </source>
</evidence>
<dbReference type="InterPro" id="IPR013786">
    <property type="entry name" value="AcylCoA_DH/ox_N"/>
</dbReference>
<feature type="domain" description="Acyl-CoA oxidase/dehydrogenase middle" evidence="10">
    <location>
        <begin position="121"/>
        <end position="214"/>
    </location>
</feature>
<dbReference type="InterPro" id="IPR046373">
    <property type="entry name" value="Acyl-CoA_Oxase/DH_mid-dom_sf"/>
</dbReference>
<protein>
    <recommendedName>
        <fullName evidence="7">Acyl-CoA dehydrogenase</fullName>
    </recommendedName>
</protein>
<evidence type="ECO:0000313" key="12">
    <source>
        <dbReference type="EMBL" id="BAC14967.1"/>
    </source>
</evidence>
<evidence type="ECO:0000259" key="10">
    <source>
        <dbReference type="Pfam" id="PF02770"/>
    </source>
</evidence>
<dbReference type="Gene3D" id="2.40.110.10">
    <property type="entry name" value="Butyryl-CoA Dehydrogenase, subunit A, domain 2"/>
    <property type="match status" value="1"/>
</dbReference>
<proteinExistence type="inferred from homology"/>
<dbReference type="PANTHER" id="PTHR43884:SF12">
    <property type="entry name" value="ISOVALERYL-COA DEHYDROGENASE, MITOCHONDRIAL-RELATED"/>
    <property type="match status" value="1"/>
</dbReference>
<keyword evidence="13" id="KW-1185">Reference proteome</keyword>
<gene>
    <name evidence="12" type="ordered locus">OB3011</name>
</gene>
<organism evidence="12 13">
    <name type="scientific">Oceanobacillus iheyensis (strain DSM 14371 / CIP 107618 / JCM 11309 / KCTC 3954 / HTE831)</name>
    <dbReference type="NCBI Taxonomy" id="221109"/>
    <lineage>
        <taxon>Bacteria</taxon>
        <taxon>Bacillati</taxon>
        <taxon>Bacillota</taxon>
        <taxon>Bacilli</taxon>
        <taxon>Bacillales</taxon>
        <taxon>Bacillaceae</taxon>
        <taxon>Oceanobacillus</taxon>
    </lineage>
</organism>
<feature type="domain" description="Acyl-CoA dehydrogenase/oxidase C-terminal" evidence="9">
    <location>
        <begin position="226"/>
        <end position="375"/>
    </location>
</feature>
<dbReference type="InterPro" id="IPR037069">
    <property type="entry name" value="AcylCoA_DH/ox_N_sf"/>
</dbReference>
<dbReference type="HOGENOM" id="CLU_018204_0_2_9"/>
<comment type="catalytic activity">
    <reaction evidence="6">
        <text>a 2,3-saturated acyl-CoA + A = a 2,3-dehydroacyl-CoA + AH2</text>
        <dbReference type="Rhea" id="RHEA:48608"/>
        <dbReference type="ChEBI" id="CHEBI:13193"/>
        <dbReference type="ChEBI" id="CHEBI:17499"/>
        <dbReference type="ChEBI" id="CHEBI:60015"/>
        <dbReference type="ChEBI" id="CHEBI:65111"/>
    </reaction>
</comment>
<accession>Q8EM49</accession>
<sequence length="382" mass="41695">MLMLSDEQKMLQKMVRDFATQEVIPEVERMESEDRFPKELIQKMGELGLMGIPIPEAYGGSGMSYTSYIQVIHEISKFSATLGVILSVHTSVGTNPILYFGTEDQKQRFIPKLAKGEYLGAFALTESGSGSDASSMKTTAKLIDDMYVLNGSKVFITNGGEADTYITFARTGDSPKDISAFIVEKDAPGFIIGKKEKKMGLHGSNTVEIIFENCRIPKENLLGERGKGFKIAMANLNIGRIGIAAQGLGIAEAALNYAVTYAKEREQFGKPIAANQGISFKLAEMATNVESAKLLTYQAAALIEAGKQCGKEASMAKMMATKTAMNNAIEAVQVFGGYGYTKEYPVERLFRDAKVTEIYEGTNEIQHIVIAKHLLNDEGMHG</sequence>
<feature type="domain" description="Acyl-CoA dehydrogenase/oxidase N-terminal" evidence="11">
    <location>
        <begin position="5"/>
        <end position="117"/>
    </location>
</feature>
<evidence type="ECO:0000259" key="9">
    <source>
        <dbReference type="Pfam" id="PF00441"/>
    </source>
</evidence>
<dbReference type="EMBL" id="BA000028">
    <property type="protein sequence ID" value="BAC14967.1"/>
    <property type="molecule type" value="Genomic_DNA"/>
</dbReference>
<evidence type="ECO:0000256" key="7">
    <source>
        <dbReference type="ARBA" id="ARBA00067585"/>
    </source>
</evidence>
<evidence type="ECO:0000256" key="4">
    <source>
        <dbReference type="ARBA" id="ARBA00022827"/>
    </source>
</evidence>
<dbReference type="PROSITE" id="PS00072">
    <property type="entry name" value="ACYL_COA_DH_1"/>
    <property type="match status" value="1"/>
</dbReference>
<evidence type="ECO:0000256" key="2">
    <source>
        <dbReference type="ARBA" id="ARBA00009347"/>
    </source>
</evidence>
<dbReference type="SUPFAM" id="SSF47203">
    <property type="entry name" value="Acyl-CoA dehydrogenase C-terminal domain-like"/>
    <property type="match status" value="1"/>
</dbReference>
<dbReference type="GO" id="GO:0050660">
    <property type="term" value="F:flavin adenine dinucleotide binding"/>
    <property type="evidence" value="ECO:0007669"/>
    <property type="project" value="InterPro"/>
</dbReference>
<dbReference type="eggNOG" id="COG1960">
    <property type="taxonomic scope" value="Bacteria"/>
</dbReference>
<evidence type="ECO:0000256" key="6">
    <source>
        <dbReference type="ARBA" id="ARBA00052546"/>
    </source>
</evidence>
<dbReference type="InterPro" id="IPR006089">
    <property type="entry name" value="Acyl-CoA_DH_CS"/>
</dbReference>
<comment type="cofactor">
    <cofactor evidence="1 8">
        <name>FAD</name>
        <dbReference type="ChEBI" id="CHEBI:57692"/>
    </cofactor>
</comment>
<dbReference type="KEGG" id="oih:OB3011"/>
<dbReference type="PANTHER" id="PTHR43884">
    <property type="entry name" value="ACYL-COA DEHYDROGENASE"/>
    <property type="match status" value="1"/>
</dbReference>
<dbReference type="SUPFAM" id="SSF56645">
    <property type="entry name" value="Acyl-CoA dehydrogenase NM domain-like"/>
    <property type="match status" value="1"/>
</dbReference>
<evidence type="ECO:0000256" key="1">
    <source>
        <dbReference type="ARBA" id="ARBA00001974"/>
    </source>
</evidence>
<evidence type="ECO:0000256" key="3">
    <source>
        <dbReference type="ARBA" id="ARBA00022630"/>
    </source>
</evidence>
<dbReference type="PIRSF" id="PIRSF016578">
    <property type="entry name" value="HsaA"/>
    <property type="match status" value="1"/>
</dbReference>
<dbReference type="Proteomes" id="UP000000822">
    <property type="component" value="Chromosome"/>
</dbReference>
<evidence type="ECO:0000313" key="13">
    <source>
        <dbReference type="Proteomes" id="UP000000822"/>
    </source>
</evidence>
<evidence type="ECO:0000259" key="11">
    <source>
        <dbReference type="Pfam" id="PF02771"/>
    </source>
</evidence>
<reference evidence="12 13" key="1">
    <citation type="journal article" date="2001" name="FEMS Microbiol. Lett.">
        <title>Oceanobacillus iheyensis gen. nov., sp. nov., a deep-sea extremely halotolerant and alkaliphilic species isolated from a depth of 1050 m on the Iheya Ridge.</title>
        <authorList>
            <person name="Lu J."/>
            <person name="Nogi Y."/>
            <person name="Takami H."/>
        </authorList>
    </citation>
    <scope>NUCLEOTIDE SEQUENCE [LARGE SCALE GENOMIC DNA]</scope>
    <source>
        <strain evidence="13">DSM 14371 / CIP 107618 / JCM 11309 / KCTC 3954 / HTE831</strain>
    </source>
</reference>
<dbReference type="FunFam" id="1.20.140.10:FF:000004">
    <property type="entry name" value="Acyl-CoA dehydrogenase FadE25"/>
    <property type="match status" value="1"/>
</dbReference>
<dbReference type="InterPro" id="IPR009075">
    <property type="entry name" value="AcylCo_DH/oxidase_C"/>
</dbReference>
<reference evidence="12 13" key="2">
    <citation type="journal article" date="2002" name="Nucleic Acids Res.">
        <title>Genome sequence of Oceanobacillus iheyensis isolated from the Iheya Ridge and its unexpected adaptive capabilities to extreme environments.</title>
        <authorList>
            <person name="Takami H."/>
            <person name="Takaki Y."/>
            <person name="Uchiyama I."/>
        </authorList>
    </citation>
    <scope>NUCLEOTIDE SEQUENCE [LARGE SCALE GENOMIC DNA]</scope>
    <source>
        <strain evidence="13">DSM 14371 / CIP 107618 / JCM 11309 / KCTC 3954 / HTE831</strain>
    </source>
</reference>
<keyword evidence="5 8" id="KW-0560">Oxidoreductase</keyword>
<keyword evidence="4 8" id="KW-0274">FAD</keyword>
<dbReference type="InterPro" id="IPR006091">
    <property type="entry name" value="Acyl-CoA_Oxase/DH_mid-dom"/>
</dbReference>
<name>Q8EM49_OCEIH</name>
<dbReference type="FunFam" id="1.10.540.10:FF:000002">
    <property type="entry name" value="Acyl-CoA dehydrogenase FadE19"/>
    <property type="match status" value="1"/>
</dbReference>
<dbReference type="PhylomeDB" id="Q8EM49"/>
<dbReference type="Gene3D" id="1.10.540.10">
    <property type="entry name" value="Acyl-CoA dehydrogenase/oxidase, N-terminal domain"/>
    <property type="match status" value="1"/>
</dbReference>
<dbReference type="InterPro" id="IPR036250">
    <property type="entry name" value="AcylCo_DH-like_C"/>
</dbReference>
<dbReference type="Pfam" id="PF00441">
    <property type="entry name" value="Acyl-CoA_dh_1"/>
    <property type="match status" value="1"/>
</dbReference>
<comment type="similarity">
    <text evidence="2 8">Belongs to the acyl-CoA dehydrogenase family.</text>
</comment>
<dbReference type="Pfam" id="PF02770">
    <property type="entry name" value="Acyl-CoA_dh_M"/>
    <property type="match status" value="1"/>
</dbReference>
<evidence type="ECO:0000256" key="5">
    <source>
        <dbReference type="ARBA" id="ARBA00023002"/>
    </source>
</evidence>
<dbReference type="FunFam" id="2.40.110.10:FF:000001">
    <property type="entry name" value="Acyl-CoA dehydrogenase, mitochondrial"/>
    <property type="match status" value="1"/>
</dbReference>
<keyword evidence="3 8" id="KW-0285">Flavoprotein</keyword>
<dbReference type="PROSITE" id="PS00073">
    <property type="entry name" value="ACYL_COA_DH_2"/>
    <property type="match status" value="1"/>
</dbReference>
<dbReference type="STRING" id="221109.gene:10735263"/>
<dbReference type="AlphaFoldDB" id="Q8EM49"/>
<dbReference type="GO" id="GO:0003995">
    <property type="term" value="F:acyl-CoA dehydrogenase activity"/>
    <property type="evidence" value="ECO:0007669"/>
    <property type="project" value="InterPro"/>
</dbReference>
<dbReference type="Gene3D" id="1.20.140.10">
    <property type="entry name" value="Butyryl-CoA Dehydrogenase, subunit A, domain 3"/>
    <property type="match status" value="1"/>
</dbReference>
<dbReference type="InterPro" id="IPR009100">
    <property type="entry name" value="AcylCoA_DH/oxidase_NM_dom_sf"/>
</dbReference>
<dbReference type="Pfam" id="PF02771">
    <property type="entry name" value="Acyl-CoA_dh_N"/>
    <property type="match status" value="1"/>
</dbReference>